<feature type="transmembrane region" description="Helical" evidence="1">
    <location>
        <begin position="7"/>
        <end position="29"/>
    </location>
</feature>
<evidence type="ECO:0000313" key="3">
    <source>
        <dbReference type="EMBL" id="NMF08953.1"/>
    </source>
</evidence>
<reference evidence="2" key="3">
    <citation type="submission" date="2024-01" db="EMBL/GenBank/DDBJ databases">
        <authorList>
            <person name="De La Cruz K.F."/>
            <person name="Townsend E.C."/>
            <person name="Salamzade R."/>
            <person name="Kalan L.R."/>
        </authorList>
    </citation>
    <scope>NUCLEOTIDE SEQUENCE</scope>
    <source>
        <strain evidence="2">LK2569</strain>
    </source>
</reference>
<reference evidence="2 5" key="2">
    <citation type="journal article" date="2024" name="Fungal Genet. Biol.">
        <title>The porcine skin microbiome exhibits broad fungal antagonism.</title>
        <authorList>
            <person name="De La Cruz K.F."/>
            <person name="Townsend E.C."/>
            <person name="Alex Cheong J.Z."/>
            <person name="Salamzade R."/>
            <person name="Liu A."/>
            <person name="Sandstrom S."/>
            <person name="Davila E."/>
            <person name="Huang L."/>
            <person name="Xu K.H."/>
            <person name="Wu S.Y."/>
            <person name="Meudt J.J."/>
            <person name="Shanmuganayagam D."/>
            <person name="Gibson A.L.F."/>
            <person name="Kalan L.R."/>
        </authorList>
    </citation>
    <scope>NUCLEOTIDE SEQUENCE [LARGE SCALE GENOMIC DNA]</scope>
    <source>
        <strain evidence="2 5">LK2569</strain>
    </source>
</reference>
<evidence type="ECO:0000313" key="4">
    <source>
        <dbReference type="Proteomes" id="UP000589552"/>
    </source>
</evidence>
<organism evidence="3 4">
    <name type="scientific">Corynebacterium xerosis</name>
    <dbReference type="NCBI Taxonomy" id="1725"/>
    <lineage>
        <taxon>Bacteria</taxon>
        <taxon>Bacillati</taxon>
        <taxon>Actinomycetota</taxon>
        <taxon>Actinomycetes</taxon>
        <taxon>Mycobacteriales</taxon>
        <taxon>Corynebacteriaceae</taxon>
        <taxon>Corynebacterium</taxon>
    </lineage>
</organism>
<dbReference type="AlphaFoldDB" id="A0A7X9SW50"/>
<name>A0A7X9SW50_9CORY</name>
<keyword evidence="1" id="KW-1133">Transmembrane helix</keyword>
<evidence type="ECO:0000256" key="1">
    <source>
        <dbReference type="SAM" id="Phobius"/>
    </source>
</evidence>
<keyword evidence="1" id="KW-0812">Transmembrane</keyword>
<reference evidence="3 4" key="1">
    <citation type="submission" date="2020-04" db="EMBL/GenBank/DDBJ databases">
        <authorList>
            <person name="Hitch T.C.A."/>
            <person name="Wylensek D."/>
            <person name="Clavel T."/>
        </authorList>
    </citation>
    <scope>NUCLEOTIDE SEQUENCE [LARGE SCALE GENOMIC DNA]</scope>
    <source>
        <strain evidence="3 4">BL-383-APC-2I</strain>
    </source>
</reference>
<dbReference type="EMBL" id="JAYWMA010000002">
    <property type="protein sequence ID" value="MEX3528050.1"/>
    <property type="molecule type" value="Genomic_DNA"/>
</dbReference>
<dbReference type="Proteomes" id="UP000589552">
    <property type="component" value="Unassembled WGS sequence"/>
</dbReference>
<keyword evidence="5" id="KW-1185">Reference proteome</keyword>
<evidence type="ECO:0000313" key="5">
    <source>
        <dbReference type="Proteomes" id="UP001558353"/>
    </source>
</evidence>
<sequence>MNPAVRLGAYALILAVVFVAAYFLAGIFVPDGVVQAWMDSASTNVHGH</sequence>
<protein>
    <submittedName>
        <fullName evidence="3">Uncharacterized protein</fullName>
    </submittedName>
</protein>
<proteinExistence type="predicted"/>
<dbReference type="GeneID" id="95322209"/>
<evidence type="ECO:0000313" key="2">
    <source>
        <dbReference type="EMBL" id="MEX3528050.1"/>
    </source>
</evidence>
<keyword evidence="1" id="KW-0472">Membrane</keyword>
<dbReference type="EMBL" id="JABAGA010000002">
    <property type="protein sequence ID" value="NMF08953.1"/>
    <property type="molecule type" value="Genomic_DNA"/>
</dbReference>
<accession>A0A7X9SW50</accession>
<gene>
    <name evidence="3" type="ORF">HF852_04960</name>
    <name evidence="2" type="ORF">VVR64_03055</name>
</gene>
<dbReference type="Proteomes" id="UP001558353">
    <property type="component" value="Unassembled WGS sequence"/>
</dbReference>
<comment type="caution">
    <text evidence="3">The sequence shown here is derived from an EMBL/GenBank/DDBJ whole genome shotgun (WGS) entry which is preliminary data.</text>
</comment>
<dbReference type="RefSeq" id="WP_156425059.1">
    <property type="nucleotide sequence ID" value="NZ_CP032788.1"/>
</dbReference>